<protein>
    <submittedName>
        <fullName evidence="1">Uncharacterized protein</fullName>
    </submittedName>
</protein>
<dbReference type="EMBL" id="QKTX01000014">
    <property type="protein sequence ID" value="PZV79626.1"/>
    <property type="molecule type" value="Genomic_DNA"/>
</dbReference>
<accession>A0A326RQA7</accession>
<keyword evidence="2" id="KW-1185">Reference proteome</keyword>
<gene>
    <name evidence="1" type="ORF">CLV31_11459</name>
</gene>
<reference evidence="1 2" key="1">
    <citation type="submission" date="2018-06" db="EMBL/GenBank/DDBJ databases">
        <title>Genomic Encyclopedia of Archaeal and Bacterial Type Strains, Phase II (KMG-II): from individual species to whole genera.</title>
        <authorList>
            <person name="Goeker M."/>
        </authorList>
    </citation>
    <scope>NUCLEOTIDE SEQUENCE [LARGE SCALE GENOMIC DNA]</scope>
    <source>
        <strain evidence="1 2">T4</strain>
    </source>
</reference>
<dbReference type="AlphaFoldDB" id="A0A326RQA7"/>
<sequence>MEMGCLSIVVKRVFGSDLVDFQISKESVILPDEFLSKWWVKRN</sequence>
<name>A0A326RQA7_9BACT</name>
<comment type="caution">
    <text evidence="1">The sequence shown here is derived from an EMBL/GenBank/DDBJ whole genome shotgun (WGS) entry which is preliminary data.</text>
</comment>
<evidence type="ECO:0000313" key="1">
    <source>
        <dbReference type="EMBL" id="PZV79626.1"/>
    </source>
</evidence>
<dbReference type="Proteomes" id="UP000248917">
    <property type="component" value="Unassembled WGS sequence"/>
</dbReference>
<organism evidence="1 2">
    <name type="scientific">Algoriphagus aquaeductus</name>
    <dbReference type="NCBI Taxonomy" id="475299"/>
    <lineage>
        <taxon>Bacteria</taxon>
        <taxon>Pseudomonadati</taxon>
        <taxon>Bacteroidota</taxon>
        <taxon>Cytophagia</taxon>
        <taxon>Cytophagales</taxon>
        <taxon>Cyclobacteriaceae</taxon>
        <taxon>Algoriphagus</taxon>
    </lineage>
</organism>
<evidence type="ECO:0000313" key="2">
    <source>
        <dbReference type="Proteomes" id="UP000248917"/>
    </source>
</evidence>
<proteinExistence type="predicted"/>